<reference evidence="3" key="1">
    <citation type="journal article" date="2017" name="Genome Biol.">
        <title>Comparative genomics reveals high biological diversity and specific adaptations in the industrially and medically important fungal genus Aspergillus.</title>
        <authorList>
            <person name="de Vries R.P."/>
            <person name="Riley R."/>
            <person name="Wiebenga A."/>
            <person name="Aguilar-Osorio G."/>
            <person name="Amillis S."/>
            <person name="Uchima C.A."/>
            <person name="Anderluh G."/>
            <person name="Asadollahi M."/>
            <person name="Askin M."/>
            <person name="Barry K."/>
            <person name="Battaglia E."/>
            <person name="Bayram O."/>
            <person name="Benocci T."/>
            <person name="Braus-Stromeyer S.A."/>
            <person name="Caldana C."/>
            <person name="Canovas D."/>
            <person name="Cerqueira G.C."/>
            <person name="Chen F."/>
            <person name="Chen W."/>
            <person name="Choi C."/>
            <person name="Clum A."/>
            <person name="Dos Santos R.A."/>
            <person name="Damasio A.R."/>
            <person name="Diallinas G."/>
            <person name="Emri T."/>
            <person name="Fekete E."/>
            <person name="Flipphi M."/>
            <person name="Freyberg S."/>
            <person name="Gallo A."/>
            <person name="Gournas C."/>
            <person name="Habgood R."/>
            <person name="Hainaut M."/>
            <person name="Harispe M.L."/>
            <person name="Henrissat B."/>
            <person name="Hilden K.S."/>
            <person name="Hope R."/>
            <person name="Hossain A."/>
            <person name="Karabika E."/>
            <person name="Karaffa L."/>
            <person name="Karanyi Z."/>
            <person name="Krasevec N."/>
            <person name="Kuo A."/>
            <person name="Kusch H."/>
            <person name="LaButti K."/>
            <person name="Lagendijk E.L."/>
            <person name="Lapidus A."/>
            <person name="Levasseur A."/>
            <person name="Lindquist E."/>
            <person name="Lipzen A."/>
            <person name="Logrieco A.F."/>
            <person name="MacCabe A."/>
            <person name="Maekelae M.R."/>
            <person name="Malavazi I."/>
            <person name="Melin P."/>
            <person name="Meyer V."/>
            <person name="Mielnichuk N."/>
            <person name="Miskei M."/>
            <person name="Molnar A.P."/>
            <person name="Mule G."/>
            <person name="Ngan C.Y."/>
            <person name="Orejas M."/>
            <person name="Orosz E."/>
            <person name="Ouedraogo J.P."/>
            <person name="Overkamp K.M."/>
            <person name="Park H.-S."/>
            <person name="Perrone G."/>
            <person name="Piumi F."/>
            <person name="Punt P.J."/>
            <person name="Ram A.F."/>
            <person name="Ramon A."/>
            <person name="Rauscher S."/>
            <person name="Record E."/>
            <person name="Riano-Pachon D.M."/>
            <person name="Robert V."/>
            <person name="Roehrig J."/>
            <person name="Ruller R."/>
            <person name="Salamov A."/>
            <person name="Salih N.S."/>
            <person name="Samson R.A."/>
            <person name="Sandor E."/>
            <person name="Sanguinetti M."/>
            <person name="Schuetze T."/>
            <person name="Sepcic K."/>
            <person name="Shelest E."/>
            <person name="Sherlock G."/>
            <person name="Sophianopoulou V."/>
            <person name="Squina F.M."/>
            <person name="Sun H."/>
            <person name="Susca A."/>
            <person name="Todd R.B."/>
            <person name="Tsang A."/>
            <person name="Unkles S.E."/>
            <person name="van de Wiele N."/>
            <person name="van Rossen-Uffink D."/>
            <person name="Oliveira J.V."/>
            <person name="Vesth T.C."/>
            <person name="Visser J."/>
            <person name="Yu J.-H."/>
            <person name="Zhou M."/>
            <person name="Andersen M.R."/>
            <person name="Archer D.B."/>
            <person name="Baker S.E."/>
            <person name="Benoit I."/>
            <person name="Brakhage A.A."/>
            <person name="Braus G.H."/>
            <person name="Fischer R."/>
            <person name="Frisvad J.C."/>
            <person name="Goldman G.H."/>
            <person name="Houbraken J."/>
            <person name="Oakley B."/>
            <person name="Pocsi I."/>
            <person name="Scazzocchio C."/>
            <person name="Seiboth B."/>
            <person name="vanKuyk P.A."/>
            <person name="Wortman J."/>
            <person name="Dyer P.S."/>
            <person name="Grigoriev I.V."/>
        </authorList>
    </citation>
    <scope>NUCLEOTIDE SEQUENCE [LARGE SCALE GENOMIC DNA]</scope>
    <source>
        <strain evidence="3">CBS 506.65</strain>
    </source>
</reference>
<dbReference type="OrthoDB" id="3682664at2759"/>
<dbReference type="Proteomes" id="UP000184188">
    <property type="component" value="Unassembled WGS sequence"/>
</dbReference>
<dbReference type="PANTHER" id="PTHR36195:SF4">
    <property type="entry name" value="DOMAIN PROTEIN, PUTATIVE (AFU_ORTHOLOGUE AFUA_5G01990)-RELATED"/>
    <property type="match status" value="1"/>
</dbReference>
<dbReference type="STRING" id="1073090.A0A1L9SA55"/>
<name>A0A1L9SA55_9EURO</name>
<dbReference type="GeneID" id="34616321"/>
<dbReference type="PANTHER" id="PTHR36195">
    <property type="entry name" value="DOMAIN PROTEIN, PUTATIVE (AFU_ORTHOLOGUE AFUA_5G01990)-RELATED-RELATED"/>
    <property type="match status" value="1"/>
</dbReference>
<accession>A0A1L9SA55</accession>
<keyword evidence="1" id="KW-0732">Signal</keyword>
<proteinExistence type="predicted"/>
<dbReference type="Pfam" id="PF04681">
    <property type="entry name" value="Bys1"/>
    <property type="match status" value="1"/>
</dbReference>
<keyword evidence="3" id="KW-1185">Reference proteome</keyword>
<dbReference type="InterPro" id="IPR006771">
    <property type="entry name" value="CetA-like"/>
</dbReference>
<dbReference type="AlphaFoldDB" id="A0A1L9SA55"/>
<organism evidence="2 3">
    <name type="scientific">Penicilliopsis zonata CBS 506.65</name>
    <dbReference type="NCBI Taxonomy" id="1073090"/>
    <lineage>
        <taxon>Eukaryota</taxon>
        <taxon>Fungi</taxon>
        <taxon>Dikarya</taxon>
        <taxon>Ascomycota</taxon>
        <taxon>Pezizomycotina</taxon>
        <taxon>Eurotiomycetes</taxon>
        <taxon>Eurotiomycetidae</taxon>
        <taxon>Eurotiales</taxon>
        <taxon>Aspergillaceae</taxon>
        <taxon>Penicilliopsis</taxon>
    </lineage>
</organism>
<dbReference type="EMBL" id="KV878349">
    <property type="protein sequence ID" value="OJJ43997.1"/>
    <property type="molecule type" value="Genomic_DNA"/>
</dbReference>
<sequence length="156" mass="16067">MYASTIAVSLAALTPLAAAVGSAVVVNKCADTVYLWSVGGSVGPEQTLASGDEWSEEFYYDSTSGGVTIKITRGSDGLYDGSAQTDFAYTLDGDTIWYDLSDVFGDPFSGHAVLQAPSDTSCPSNCWSDGVSPAGSQTLDCQADSNVTLTLCAGSC</sequence>
<dbReference type="VEuPathDB" id="FungiDB:ASPZODRAFT_72715"/>
<evidence type="ECO:0000313" key="2">
    <source>
        <dbReference type="EMBL" id="OJJ43997.1"/>
    </source>
</evidence>
<dbReference type="RefSeq" id="XP_022578507.1">
    <property type="nucleotide sequence ID" value="XM_022729857.1"/>
</dbReference>
<evidence type="ECO:0008006" key="4">
    <source>
        <dbReference type="Google" id="ProtNLM"/>
    </source>
</evidence>
<protein>
    <recommendedName>
        <fullName evidence="4">BYS1 domain protein</fullName>
    </recommendedName>
</protein>
<evidence type="ECO:0000313" key="3">
    <source>
        <dbReference type="Proteomes" id="UP000184188"/>
    </source>
</evidence>
<feature type="signal peptide" evidence="1">
    <location>
        <begin position="1"/>
        <end position="19"/>
    </location>
</feature>
<evidence type="ECO:0000256" key="1">
    <source>
        <dbReference type="SAM" id="SignalP"/>
    </source>
</evidence>
<gene>
    <name evidence="2" type="ORF">ASPZODRAFT_72715</name>
</gene>
<feature type="chain" id="PRO_5012499322" description="BYS1 domain protein" evidence="1">
    <location>
        <begin position="20"/>
        <end position="156"/>
    </location>
</feature>